<comment type="pathway">
    <text evidence="1">Porphyrin-containing compound metabolism; siroheme biosynthesis; sirohydrochlorin from precorrin-2: step 1/1.</text>
</comment>
<dbReference type="RefSeq" id="WP_072715773.1">
    <property type="nucleotide sequence ID" value="NZ_FRAU01000006.1"/>
</dbReference>
<gene>
    <name evidence="9" type="ORF">SAMN04488087_1934</name>
</gene>
<dbReference type="GO" id="GO:0043115">
    <property type="term" value="F:precorrin-2 dehydrogenase activity"/>
    <property type="evidence" value="ECO:0007669"/>
    <property type="project" value="UniProtKB-EC"/>
</dbReference>
<reference evidence="10" key="1">
    <citation type="submission" date="2016-11" db="EMBL/GenBank/DDBJ databases">
        <authorList>
            <person name="Varghese N."/>
            <person name="Submissions S."/>
        </authorList>
    </citation>
    <scope>NUCLEOTIDE SEQUENCE [LARGE SCALE GENOMIC DNA]</scope>
    <source>
        <strain evidence="10">DSM 22212</strain>
    </source>
</reference>
<evidence type="ECO:0000313" key="10">
    <source>
        <dbReference type="Proteomes" id="UP000185812"/>
    </source>
</evidence>
<dbReference type="GO" id="GO:0019354">
    <property type="term" value="P:siroheme biosynthetic process"/>
    <property type="evidence" value="ECO:0007669"/>
    <property type="project" value="UniProtKB-UniPathway"/>
</dbReference>
<evidence type="ECO:0000256" key="1">
    <source>
        <dbReference type="ARBA" id="ARBA00005010"/>
    </source>
</evidence>
<dbReference type="InterPro" id="IPR042518">
    <property type="entry name" value="SirC_C"/>
</dbReference>
<keyword evidence="5" id="KW-0627">Porphyrin biosynthesis</keyword>
<keyword evidence="4" id="KW-0520">NAD</keyword>
<dbReference type="GO" id="GO:0004325">
    <property type="term" value="F:ferrochelatase activity"/>
    <property type="evidence" value="ECO:0007669"/>
    <property type="project" value="InterPro"/>
</dbReference>
<dbReference type="InterPro" id="IPR006367">
    <property type="entry name" value="Sirohaem_synthase_N"/>
</dbReference>
<sequence>MRVYPIFLNNLDGRRCVVFGGTHEAERKVADLLACGADVVLISETATPQLQQWAREGRLTWHARNYQPGDLKGAFLTIVAIPDPQATEPIWQEAQRERVLINAMDDVPHCTFVAGAVVRRGPLVIAISTSGQSPALAVRLREMLEQHLGPEYALFLDLMGALRLPMATHYPDFGERKARWYALVDSNVLDLLRQQRFAAARTRISELVGEPVAAALPDPDTMARLFAHYQDEYAWSPSSNLNAHAPP</sequence>
<evidence type="ECO:0000259" key="8">
    <source>
        <dbReference type="Pfam" id="PF14824"/>
    </source>
</evidence>
<feature type="domain" description="Sirohaem synthase dimerisation" evidence="7">
    <location>
        <begin position="152"/>
        <end position="206"/>
    </location>
</feature>
<dbReference type="Pfam" id="PF10414">
    <property type="entry name" value="CysG_dimeriser"/>
    <property type="match status" value="1"/>
</dbReference>
<dbReference type="EC" id="1.3.1.76" evidence="2"/>
<evidence type="ECO:0000256" key="3">
    <source>
        <dbReference type="ARBA" id="ARBA00023002"/>
    </source>
</evidence>
<evidence type="ECO:0000256" key="4">
    <source>
        <dbReference type="ARBA" id="ARBA00023027"/>
    </source>
</evidence>
<dbReference type="Proteomes" id="UP000185812">
    <property type="component" value="Unassembled WGS sequence"/>
</dbReference>
<evidence type="ECO:0000256" key="6">
    <source>
        <dbReference type="ARBA" id="ARBA00047561"/>
    </source>
</evidence>
<dbReference type="Gene3D" id="1.10.8.610">
    <property type="entry name" value="SirC, precorrin-2 dehydrogenase, C-terminal helical domain-like"/>
    <property type="match status" value="1"/>
</dbReference>
<dbReference type="InterPro" id="IPR028161">
    <property type="entry name" value="Met8-like"/>
</dbReference>
<dbReference type="STRING" id="633813.SAMN04488087_1934"/>
<keyword evidence="10" id="KW-1185">Reference proteome</keyword>
<dbReference type="InterPro" id="IPR019478">
    <property type="entry name" value="Sirohaem_synthase_dimer_dom"/>
</dbReference>
<evidence type="ECO:0000256" key="2">
    <source>
        <dbReference type="ARBA" id="ARBA00012400"/>
    </source>
</evidence>
<feature type="domain" description="Siroheme synthase central" evidence="8">
    <location>
        <begin position="120"/>
        <end position="147"/>
    </location>
</feature>
<evidence type="ECO:0000313" key="9">
    <source>
        <dbReference type="EMBL" id="SHK77570.1"/>
    </source>
</evidence>
<keyword evidence="3" id="KW-0560">Oxidoreductase</keyword>
<dbReference type="Pfam" id="PF14824">
    <property type="entry name" value="Sirohm_synth_M"/>
    <property type="match status" value="1"/>
</dbReference>
<dbReference type="SUPFAM" id="SSF75615">
    <property type="entry name" value="Siroheme synthase middle domains-like"/>
    <property type="match status" value="1"/>
</dbReference>
<dbReference type="UniPathway" id="UPA00262">
    <property type="reaction ID" value="UER00222"/>
</dbReference>
<evidence type="ECO:0000259" key="7">
    <source>
        <dbReference type="Pfam" id="PF10414"/>
    </source>
</evidence>
<evidence type="ECO:0000256" key="5">
    <source>
        <dbReference type="ARBA" id="ARBA00023244"/>
    </source>
</evidence>
<dbReference type="SUPFAM" id="SSF51735">
    <property type="entry name" value="NAD(P)-binding Rossmann-fold domains"/>
    <property type="match status" value="1"/>
</dbReference>
<dbReference type="Pfam" id="PF13241">
    <property type="entry name" value="NAD_binding_7"/>
    <property type="match status" value="1"/>
</dbReference>
<dbReference type="InterPro" id="IPR028281">
    <property type="entry name" value="Sirohaem_synthase_central"/>
</dbReference>
<name>A0A1M6V7W6_9BACT</name>
<dbReference type="InterPro" id="IPR036291">
    <property type="entry name" value="NAD(P)-bd_dom_sf"/>
</dbReference>
<dbReference type="OrthoDB" id="45564at2"/>
<dbReference type="PANTHER" id="PTHR35330">
    <property type="entry name" value="SIROHEME BIOSYNTHESIS PROTEIN MET8"/>
    <property type="match status" value="1"/>
</dbReference>
<dbReference type="EMBL" id="FRAU01000006">
    <property type="protein sequence ID" value="SHK77570.1"/>
    <property type="molecule type" value="Genomic_DNA"/>
</dbReference>
<proteinExistence type="predicted"/>
<dbReference type="Gene3D" id="3.40.50.720">
    <property type="entry name" value="NAD(P)-binding Rossmann-like Domain"/>
    <property type="match status" value="1"/>
</dbReference>
<comment type="catalytic activity">
    <reaction evidence="6">
        <text>precorrin-2 + NAD(+) = sirohydrochlorin + NADH + 2 H(+)</text>
        <dbReference type="Rhea" id="RHEA:15613"/>
        <dbReference type="ChEBI" id="CHEBI:15378"/>
        <dbReference type="ChEBI" id="CHEBI:57540"/>
        <dbReference type="ChEBI" id="CHEBI:57945"/>
        <dbReference type="ChEBI" id="CHEBI:58351"/>
        <dbReference type="ChEBI" id="CHEBI:58827"/>
        <dbReference type="EC" id="1.3.1.76"/>
    </reaction>
</comment>
<accession>A0A1M6V7W6</accession>
<dbReference type="NCBIfam" id="TIGR01470">
    <property type="entry name" value="cysG_Nterm"/>
    <property type="match status" value="1"/>
</dbReference>
<dbReference type="PANTHER" id="PTHR35330:SF1">
    <property type="entry name" value="SIROHEME BIOSYNTHESIS PROTEIN MET8"/>
    <property type="match status" value="1"/>
</dbReference>
<organism evidence="9 10">
    <name type="scientific">Rhodothermus profundi</name>
    <dbReference type="NCBI Taxonomy" id="633813"/>
    <lineage>
        <taxon>Bacteria</taxon>
        <taxon>Pseudomonadati</taxon>
        <taxon>Rhodothermota</taxon>
        <taxon>Rhodothermia</taxon>
        <taxon>Rhodothermales</taxon>
        <taxon>Rhodothermaceae</taxon>
        <taxon>Rhodothermus</taxon>
    </lineage>
</organism>
<dbReference type="AlphaFoldDB" id="A0A1M6V7W6"/>
<protein>
    <recommendedName>
        <fullName evidence="2">precorrin-2 dehydrogenase</fullName>
        <ecNumber evidence="2">1.3.1.76</ecNumber>
    </recommendedName>
</protein>